<feature type="transmembrane region" description="Helical" evidence="6">
    <location>
        <begin position="276"/>
        <end position="295"/>
    </location>
</feature>
<evidence type="ECO:0000256" key="3">
    <source>
        <dbReference type="ARBA" id="ARBA00022692"/>
    </source>
</evidence>
<feature type="transmembrane region" description="Helical" evidence="6">
    <location>
        <begin position="211"/>
        <end position="229"/>
    </location>
</feature>
<dbReference type="AlphaFoldDB" id="A0A7J3VTD4"/>
<dbReference type="Pfam" id="PF02133">
    <property type="entry name" value="Transp_cyt_pur"/>
    <property type="match status" value="1"/>
</dbReference>
<sequence>MLVYIFAVGCTDGMKVRLPPEWGPEPVPAPVRTLRFFDYFVLWSSLGVGLLVMLAGSFLSSLSFWEVIAVAVAGSVVGSLMLAAAGSVGSRYGVPTMVSLRPVLGMRGSYIPTVLNIVQLVGWTGFEIMIMASAASVLTGWLFGELSFPVWVIVFSLWCLMLALGGPLVVVRKWLERYAIWLVYASSIWITYLVVSSPGFSSWLTGGRPEAIPLLLALDIVVAMPISWWPLVSDYNRFASRTSSSFAGTLGGYTLSNTWFYVLGAALVAVLGINDIIAAIGALFLGNAALLLILVDETDNGFADIYSSAVSFQNIFPKTPQWVFAAFTAAAGAVLALTIPLMQYEWFLLLIGSLFVPLLGATAAEFFINRRASPPSVEEFYRPSGFKVGGFVAWASGIAVYVAVVQLAPTIGASIPSFLTSVAVSVAASRVVKRLEKTVP</sequence>
<feature type="transmembrane region" description="Helical" evidence="6">
    <location>
        <begin position="388"/>
        <end position="408"/>
    </location>
</feature>
<reference evidence="7" key="1">
    <citation type="journal article" date="2020" name="mSystems">
        <title>Genome- and Community-Level Interaction Insights into Carbon Utilization and Element Cycling Functions of Hydrothermarchaeota in Hydrothermal Sediment.</title>
        <authorList>
            <person name="Zhou Z."/>
            <person name="Liu Y."/>
            <person name="Xu W."/>
            <person name="Pan J."/>
            <person name="Luo Z.H."/>
            <person name="Li M."/>
        </authorList>
    </citation>
    <scope>NUCLEOTIDE SEQUENCE [LARGE SCALE GENOMIC DNA]</scope>
    <source>
        <strain evidence="7">SpSt-1074</strain>
    </source>
</reference>
<gene>
    <name evidence="7" type="ORF">ENM31_01025</name>
</gene>
<feature type="transmembrane region" description="Helical" evidence="6">
    <location>
        <begin position="110"/>
        <end position="143"/>
    </location>
</feature>
<evidence type="ECO:0000256" key="5">
    <source>
        <dbReference type="ARBA" id="ARBA00023136"/>
    </source>
</evidence>
<evidence type="ECO:0000256" key="2">
    <source>
        <dbReference type="ARBA" id="ARBA00008974"/>
    </source>
</evidence>
<comment type="subcellular location">
    <subcellularLocation>
        <location evidence="1">Membrane</location>
        <topology evidence="1">Multi-pass membrane protein</topology>
    </subcellularLocation>
</comment>
<feature type="transmembrane region" description="Helical" evidence="6">
    <location>
        <begin position="414"/>
        <end position="432"/>
    </location>
</feature>
<protein>
    <submittedName>
        <fullName evidence="7">Putative hydroxymethylpyrimidine transporter CytX</fullName>
    </submittedName>
</protein>
<evidence type="ECO:0000313" key="7">
    <source>
        <dbReference type="EMBL" id="HHM43866.1"/>
    </source>
</evidence>
<name>A0A7J3VTD4_CALS0</name>
<feature type="transmembrane region" description="Helical" evidence="6">
    <location>
        <begin position="149"/>
        <end position="171"/>
    </location>
</feature>
<evidence type="ECO:0000256" key="6">
    <source>
        <dbReference type="SAM" id="Phobius"/>
    </source>
</evidence>
<feature type="transmembrane region" description="Helical" evidence="6">
    <location>
        <begin position="322"/>
        <end position="341"/>
    </location>
</feature>
<accession>A0A7J3VTD4</accession>
<dbReference type="Gene3D" id="1.10.4160.10">
    <property type="entry name" value="Hydantoin permease"/>
    <property type="match status" value="1"/>
</dbReference>
<comment type="caution">
    <text evidence="7">The sequence shown here is derived from an EMBL/GenBank/DDBJ whole genome shotgun (WGS) entry which is preliminary data.</text>
</comment>
<keyword evidence="5 6" id="KW-0472">Membrane</keyword>
<comment type="similarity">
    <text evidence="2">Belongs to the purine-cytosine permease (2.A.39) family.</text>
</comment>
<dbReference type="GO" id="GO:0005886">
    <property type="term" value="C:plasma membrane"/>
    <property type="evidence" value="ECO:0007669"/>
    <property type="project" value="TreeGrafter"/>
</dbReference>
<keyword evidence="3 6" id="KW-0812">Transmembrane</keyword>
<dbReference type="PANTHER" id="PTHR30569:SF0">
    <property type="entry name" value="CYTOSINE PERMEASE"/>
    <property type="match status" value="1"/>
</dbReference>
<evidence type="ECO:0000256" key="1">
    <source>
        <dbReference type="ARBA" id="ARBA00004141"/>
    </source>
</evidence>
<organism evidence="7">
    <name type="scientific">Caldiarchaeum subterraneum</name>
    <dbReference type="NCBI Taxonomy" id="311458"/>
    <lineage>
        <taxon>Archaea</taxon>
        <taxon>Nitrososphaerota</taxon>
        <taxon>Candidatus Caldarchaeales</taxon>
        <taxon>Candidatus Caldarchaeaceae</taxon>
        <taxon>Candidatus Caldarchaeum</taxon>
    </lineage>
</organism>
<keyword evidence="4 6" id="KW-1133">Transmembrane helix</keyword>
<dbReference type="InterPro" id="IPR030191">
    <property type="entry name" value="CodB"/>
</dbReference>
<dbReference type="InterPro" id="IPR001248">
    <property type="entry name" value="Pur-cyt_permease"/>
</dbReference>
<feature type="transmembrane region" description="Helical" evidence="6">
    <location>
        <begin position="67"/>
        <end position="89"/>
    </location>
</feature>
<feature type="transmembrane region" description="Helical" evidence="6">
    <location>
        <begin position="250"/>
        <end position="270"/>
    </location>
</feature>
<feature type="transmembrane region" description="Helical" evidence="6">
    <location>
        <begin position="40"/>
        <end position="61"/>
    </location>
</feature>
<dbReference type="EMBL" id="DRXH01000039">
    <property type="protein sequence ID" value="HHM43866.1"/>
    <property type="molecule type" value="Genomic_DNA"/>
</dbReference>
<feature type="transmembrane region" description="Helical" evidence="6">
    <location>
        <begin position="347"/>
        <end position="368"/>
    </location>
</feature>
<dbReference type="PANTHER" id="PTHR30569">
    <property type="entry name" value="CYTOSINE TRANSPORTER CODB"/>
    <property type="match status" value="1"/>
</dbReference>
<feature type="transmembrane region" description="Helical" evidence="6">
    <location>
        <begin position="178"/>
        <end position="199"/>
    </location>
</feature>
<proteinExistence type="inferred from homology"/>
<dbReference type="GO" id="GO:0015209">
    <property type="term" value="F:cytosine transmembrane transporter activity"/>
    <property type="evidence" value="ECO:0007669"/>
    <property type="project" value="InterPro"/>
</dbReference>
<evidence type="ECO:0000256" key="4">
    <source>
        <dbReference type="ARBA" id="ARBA00022989"/>
    </source>
</evidence>